<evidence type="ECO:0000313" key="4">
    <source>
        <dbReference type="EMBL" id="SAM09798.1"/>
    </source>
</evidence>
<proteinExistence type="predicted"/>
<gene>
    <name evidence="4" type="primary">ABSGL_15507.1 scaffold 17607</name>
</gene>
<keyword evidence="5" id="KW-1185">Reference proteome</keyword>
<evidence type="ECO:0000259" key="3">
    <source>
        <dbReference type="PROSITE" id="PS51025"/>
    </source>
</evidence>
<dbReference type="PANTHER" id="PTHR23148:SF0">
    <property type="entry name" value="SERINE_ARGININE REPETITIVE MATRIX PROTEIN 1"/>
    <property type="match status" value="1"/>
</dbReference>
<dbReference type="FunCoup" id="A0A168TBN1">
    <property type="interactions" value="100"/>
</dbReference>
<dbReference type="InterPro" id="IPR002483">
    <property type="entry name" value="PWI_dom"/>
</dbReference>
<dbReference type="InterPro" id="IPR052225">
    <property type="entry name" value="Ser/Arg_repetitive_matrix"/>
</dbReference>
<evidence type="ECO:0000256" key="1">
    <source>
        <dbReference type="ARBA" id="ARBA00022664"/>
    </source>
</evidence>
<feature type="compositionally biased region" description="Basic and acidic residues" evidence="2">
    <location>
        <begin position="11"/>
        <end position="20"/>
    </location>
</feature>
<dbReference type="Gene3D" id="1.20.1390.10">
    <property type="entry name" value="PWI domain"/>
    <property type="match status" value="1"/>
</dbReference>
<dbReference type="InParanoid" id="A0A168TBN1"/>
<feature type="domain" description="PWI" evidence="3">
    <location>
        <begin position="25"/>
        <end position="123"/>
    </location>
</feature>
<feature type="region of interest" description="Disordered" evidence="2">
    <location>
        <begin position="1"/>
        <end position="20"/>
    </location>
</feature>
<dbReference type="SMART" id="SM00311">
    <property type="entry name" value="PWI"/>
    <property type="match status" value="1"/>
</dbReference>
<dbReference type="GO" id="GO:0003723">
    <property type="term" value="F:RNA binding"/>
    <property type="evidence" value="ECO:0007669"/>
    <property type="project" value="TreeGrafter"/>
</dbReference>
<evidence type="ECO:0000256" key="2">
    <source>
        <dbReference type="SAM" id="MobiDB-lite"/>
    </source>
</evidence>
<dbReference type="SUPFAM" id="SSF101233">
    <property type="entry name" value="PWI domain"/>
    <property type="match status" value="1"/>
</dbReference>
<dbReference type="EMBL" id="LT555210">
    <property type="protein sequence ID" value="SAM09798.1"/>
    <property type="molecule type" value="Genomic_DNA"/>
</dbReference>
<name>A0A168TBN1_ABSGL</name>
<dbReference type="GO" id="GO:0048024">
    <property type="term" value="P:regulation of mRNA splicing, via spliceosome"/>
    <property type="evidence" value="ECO:0007669"/>
    <property type="project" value="TreeGrafter"/>
</dbReference>
<feature type="compositionally biased region" description="Polar residues" evidence="2">
    <location>
        <begin position="1"/>
        <end position="10"/>
    </location>
</feature>
<feature type="compositionally biased region" description="Basic and acidic residues" evidence="2">
    <location>
        <begin position="132"/>
        <end position="142"/>
    </location>
</feature>
<dbReference type="OrthoDB" id="163257at2759"/>
<dbReference type="Pfam" id="PF01480">
    <property type="entry name" value="PWI"/>
    <property type="match status" value="1"/>
</dbReference>
<dbReference type="OMA" id="DRDESIY"/>
<evidence type="ECO:0000313" key="5">
    <source>
        <dbReference type="Proteomes" id="UP000078561"/>
    </source>
</evidence>
<dbReference type="InterPro" id="IPR036483">
    <property type="entry name" value="PWI_dom_sf"/>
</dbReference>
<feature type="region of interest" description="Disordered" evidence="2">
    <location>
        <begin position="132"/>
        <end position="167"/>
    </location>
</feature>
<dbReference type="STRING" id="4829.A0A168TBN1"/>
<dbReference type="GO" id="GO:0005681">
    <property type="term" value="C:spliceosomal complex"/>
    <property type="evidence" value="ECO:0007669"/>
    <property type="project" value="TreeGrafter"/>
</dbReference>
<organism evidence="4">
    <name type="scientific">Absidia glauca</name>
    <name type="common">Pin mould</name>
    <dbReference type="NCBI Taxonomy" id="4829"/>
    <lineage>
        <taxon>Eukaryota</taxon>
        <taxon>Fungi</taxon>
        <taxon>Fungi incertae sedis</taxon>
        <taxon>Mucoromycota</taxon>
        <taxon>Mucoromycotina</taxon>
        <taxon>Mucoromycetes</taxon>
        <taxon>Mucorales</taxon>
        <taxon>Cunninghamellaceae</taxon>
        <taxon>Absidia</taxon>
    </lineage>
</organism>
<dbReference type="GO" id="GO:0006397">
    <property type="term" value="P:mRNA processing"/>
    <property type="evidence" value="ECO:0007669"/>
    <property type="project" value="UniProtKB-KW"/>
</dbReference>
<dbReference type="AlphaFoldDB" id="A0A168TBN1"/>
<reference evidence="4" key="1">
    <citation type="submission" date="2016-04" db="EMBL/GenBank/DDBJ databases">
        <authorList>
            <person name="Evans L.H."/>
            <person name="Alamgir A."/>
            <person name="Owens N."/>
            <person name="Weber N.D."/>
            <person name="Virtaneva K."/>
            <person name="Barbian K."/>
            <person name="Babar A."/>
            <person name="Rosenke K."/>
        </authorList>
    </citation>
    <scope>NUCLEOTIDE SEQUENCE [LARGE SCALE GENOMIC DNA]</scope>
    <source>
        <strain evidence="4">CBS 101.48</strain>
    </source>
</reference>
<keyword evidence="1" id="KW-0507">mRNA processing</keyword>
<accession>A0A168TBN1</accession>
<protein>
    <recommendedName>
        <fullName evidence="3">PWI domain-containing protein</fullName>
    </recommendedName>
</protein>
<dbReference type="PANTHER" id="PTHR23148">
    <property type="entry name" value="SERINE/ARGININE REGULATED NUCLEAR MATRIX PROTEIN"/>
    <property type="match status" value="1"/>
</dbReference>
<dbReference type="PROSITE" id="PS51025">
    <property type="entry name" value="PWI"/>
    <property type="match status" value="1"/>
</dbReference>
<dbReference type="Proteomes" id="UP000078561">
    <property type="component" value="Unassembled WGS sequence"/>
</dbReference>
<sequence length="208" mass="24162">MTQKKGTSADQDSRFSNKEKKLLKSMNFPREFDEKVQIKKINLDVIKPWIANRITQLLGFEDELVIDFAFGLLEEDNLDPKRMQINLTGFLEKNTPIFMLDLWKLLLSAQVSMGGIPKEFIDQKKEELRLKKEQEERRRAEEEATMDTIRRKRGEEEDAYPTRRERRSRFTKKSIALSAKTQVSSAIKVKVKIQITAATIIITATKGQ</sequence>